<dbReference type="RefSeq" id="WP_133065007.1">
    <property type="nucleotide sequence ID" value="NZ_FXZK01000003.1"/>
</dbReference>
<proteinExistence type="predicted"/>
<dbReference type="AlphaFoldDB" id="A0A238LES5"/>
<evidence type="ECO:0000256" key="1">
    <source>
        <dbReference type="SAM" id="SignalP"/>
    </source>
</evidence>
<keyword evidence="3" id="KW-1185">Reference proteome</keyword>
<dbReference type="OrthoDB" id="8453064at2"/>
<keyword evidence="1" id="KW-0732">Signal</keyword>
<sequence>MFRAFSVLAALTLACAAAAQSVMGEYHAVISPQDMVNSQGQRLGHFCAMVQQDRANYHRFGRRDPTDEGDPVFSDRTLRGRIVNTCELTGAAGIMADQAMRGTTVFIRVRILNDGGQMRVLVGEWAG</sequence>
<feature type="chain" id="PRO_5012240899" evidence="1">
    <location>
        <begin position="20"/>
        <end position="127"/>
    </location>
</feature>
<dbReference type="EMBL" id="FXZK01000003">
    <property type="protein sequence ID" value="SMY07914.1"/>
    <property type="molecule type" value="Genomic_DNA"/>
</dbReference>
<feature type="signal peptide" evidence="1">
    <location>
        <begin position="1"/>
        <end position="19"/>
    </location>
</feature>
<gene>
    <name evidence="2" type="ORF">LOM8899_02059</name>
</gene>
<reference evidence="2 3" key="1">
    <citation type="submission" date="2017-05" db="EMBL/GenBank/DDBJ databases">
        <authorList>
            <person name="Song R."/>
            <person name="Chenine A.L."/>
            <person name="Ruprecht R.M."/>
        </authorList>
    </citation>
    <scope>NUCLEOTIDE SEQUENCE [LARGE SCALE GENOMIC DNA]</scope>
    <source>
        <strain evidence="2 3">CECT 8899</strain>
    </source>
</reference>
<evidence type="ECO:0000313" key="3">
    <source>
        <dbReference type="Proteomes" id="UP000201613"/>
    </source>
</evidence>
<dbReference type="Proteomes" id="UP000201613">
    <property type="component" value="Unassembled WGS sequence"/>
</dbReference>
<name>A0A238LES5_9RHOB</name>
<organism evidence="2 3">
    <name type="scientific">Flavimaricola marinus</name>
    <dbReference type="NCBI Taxonomy" id="1819565"/>
    <lineage>
        <taxon>Bacteria</taxon>
        <taxon>Pseudomonadati</taxon>
        <taxon>Pseudomonadota</taxon>
        <taxon>Alphaproteobacteria</taxon>
        <taxon>Rhodobacterales</taxon>
        <taxon>Paracoccaceae</taxon>
        <taxon>Flavimaricola</taxon>
    </lineage>
</organism>
<protein>
    <submittedName>
        <fullName evidence="2">Uncharacterized protein</fullName>
    </submittedName>
</protein>
<dbReference type="PROSITE" id="PS51257">
    <property type="entry name" value="PROKAR_LIPOPROTEIN"/>
    <property type="match status" value="1"/>
</dbReference>
<accession>A0A238LES5</accession>
<evidence type="ECO:0000313" key="2">
    <source>
        <dbReference type="EMBL" id="SMY07914.1"/>
    </source>
</evidence>